<comment type="caution">
    <text evidence="2">The sequence shown here is derived from an EMBL/GenBank/DDBJ whole genome shotgun (WGS) entry which is preliminary data.</text>
</comment>
<dbReference type="Proteomes" id="UP000177982">
    <property type="component" value="Unassembled WGS sequence"/>
</dbReference>
<dbReference type="InterPro" id="IPR051450">
    <property type="entry name" value="Gfo/Idh/MocA_Oxidoreductases"/>
</dbReference>
<name>A0A1G2L665_9BACT</name>
<evidence type="ECO:0000313" key="3">
    <source>
        <dbReference type="Proteomes" id="UP000177982"/>
    </source>
</evidence>
<dbReference type="Gene3D" id="3.40.50.720">
    <property type="entry name" value="NAD(P)-binding Rossmann-like Domain"/>
    <property type="match status" value="1"/>
</dbReference>
<dbReference type="SUPFAM" id="SSF51735">
    <property type="entry name" value="NAD(P)-binding Rossmann-fold domains"/>
    <property type="match status" value="1"/>
</dbReference>
<dbReference type="AlphaFoldDB" id="A0A1G2L665"/>
<dbReference type="InterPro" id="IPR000683">
    <property type="entry name" value="Gfo/Idh/MocA-like_OxRdtase_N"/>
</dbReference>
<dbReference type="InterPro" id="IPR036291">
    <property type="entry name" value="NAD(P)-bd_dom_sf"/>
</dbReference>
<dbReference type="GO" id="GO:0000166">
    <property type="term" value="F:nucleotide binding"/>
    <property type="evidence" value="ECO:0007669"/>
    <property type="project" value="InterPro"/>
</dbReference>
<gene>
    <name evidence="2" type="ORF">A2934_02365</name>
</gene>
<evidence type="ECO:0000259" key="1">
    <source>
        <dbReference type="Pfam" id="PF01408"/>
    </source>
</evidence>
<proteinExistence type="predicted"/>
<dbReference type="PANTHER" id="PTHR43377">
    <property type="entry name" value="BILIVERDIN REDUCTASE A"/>
    <property type="match status" value="1"/>
</dbReference>
<protein>
    <recommendedName>
        <fullName evidence="1">Gfo/Idh/MocA-like oxidoreductase N-terminal domain-containing protein</fullName>
    </recommendedName>
</protein>
<organism evidence="2 3">
    <name type="scientific">Candidatus Sungbacteria bacterium RIFCSPLOWO2_01_FULL_47_10</name>
    <dbReference type="NCBI Taxonomy" id="1802276"/>
    <lineage>
        <taxon>Bacteria</taxon>
        <taxon>Candidatus Sungiibacteriota</taxon>
    </lineage>
</organism>
<dbReference type="PANTHER" id="PTHR43377:SF1">
    <property type="entry name" value="BILIVERDIN REDUCTASE A"/>
    <property type="match status" value="1"/>
</dbReference>
<feature type="domain" description="Gfo/Idh/MocA-like oxidoreductase N-terminal" evidence="1">
    <location>
        <begin position="4"/>
        <end position="138"/>
    </location>
</feature>
<reference evidence="2 3" key="1">
    <citation type="journal article" date="2016" name="Nat. Commun.">
        <title>Thousands of microbial genomes shed light on interconnected biogeochemical processes in an aquifer system.</title>
        <authorList>
            <person name="Anantharaman K."/>
            <person name="Brown C.T."/>
            <person name="Hug L.A."/>
            <person name="Sharon I."/>
            <person name="Castelle C.J."/>
            <person name="Probst A.J."/>
            <person name="Thomas B.C."/>
            <person name="Singh A."/>
            <person name="Wilkins M.J."/>
            <person name="Karaoz U."/>
            <person name="Brodie E.L."/>
            <person name="Williams K.H."/>
            <person name="Hubbard S.S."/>
            <person name="Banfield J.F."/>
        </authorList>
    </citation>
    <scope>NUCLEOTIDE SEQUENCE [LARGE SCALE GENOMIC DNA]</scope>
</reference>
<dbReference type="EMBL" id="MHQO01000016">
    <property type="protein sequence ID" value="OHA07145.1"/>
    <property type="molecule type" value="Genomic_DNA"/>
</dbReference>
<evidence type="ECO:0000313" key="2">
    <source>
        <dbReference type="EMBL" id="OHA07145.1"/>
    </source>
</evidence>
<accession>A0A1G2L665</accession>
<dbReference type="Pfam" id="PF01408">
    <property type="entry name" value="GFO_IDH_MocA"/>
    <property type="match status" value="1"/>
</dbReference>
<sequence length="473" mass="55036">MKNYILVGLGPHAKRIYYPFLEKHRDRYGIRLKLLIELENQSQKVANFLDQRILRPEKILYLPNNEVNRMGAVLEGIAKKELDSLVLSEKIDGIIISTEPKAHKIYAEWALKNNISILMDKPITSPRDVSTNIESAKQIYKDYLDLENMLKQSTAKFYITCQRRNHAGYVFIKKMLKAFIAEYRIPVSYIDIYHADGAWSLPHEFGKENHPYKYGYGKLMHSGYHFIDLFAWIAQTNLDFTCVRPDSAKIYTARFTPNDFFKQIPEGVYDRFFPHRQCGEFYRAYHREDYAHYGELDAYIVLQLMRGRDVVTTSSINLQQNSYSGRGWFDLPDDTYKGNGRVRHERVTIQVSHLLNIQVHSYQSHEQKETSTVGGKDHFDILIFRNKRLIGGEEFTKIPIGGDMKEKNAGDRYYLGHNEKARELTMLNFIEGKDDESEFAKHRFTNQLLSNIYRSIALGVETGNAQATFKIHG</sequence>